<keyword evidence="9" id="KW-1185">Reference proteome</keyword>
<evidence type="ECO:0000256" key="5">
    <source>
        <dbReference type="ARBA" id="ARBA00022777"/>
    </source>
</evidence>
<evidence type="ECO:0000256" key="3">
    <source>
        <dbReference type="ARBA" id="ARBA00022679"/>
    </source>
</evidence>
<evidence type="ECO:0000313" key="9">
    <source>
        <dbReference type="Proteomes" id="UP000887562"/>
    </source>
</evidence>
<dbReference type="WBParaSite" id="maker-E.canG7_contigs_8743-snap-gene-0.3-mRNA-1">
    <property type="protein sequence ID" value="maker-E.canG7_contigs_8743-snap-gene-0.3-mRNA-1"/>
    <property type="gene ID" value="EcG7_07756"/>
</dbReference>
<sequence>MLQLLNTQFENIEPFCTLQWILIGQLSWSLSAIASESPVLVITRGSGLDLCDLLFEVGYLREKVAKFYICEVICGLEYLHAKEVTHLDVKPENMLITDLGHIPITDFDHSYDHSLRLRAPFFDDYSGTPHFMAPEIANKLVLTTKADVWSITILMALMVAGPVRNITHNWSEDCDFAEIKGTYKILIPQHHLLNSFSTAVLYTITKCVHLLMNDSKWDEVHACRTQPPYLPSNLNISNDQVKFDFDPRDPLILQSAYGVGMPQFYDQCVGVIQHLSIYPNNVLNPSSFDWKRLRRLLKLKTQRIVIYDLLDTLQLAPLFSFLQFVTVLNKMKWANMGPDNFDVKKFIGIGCFSLIYEVCSTKGKDKGKTYAMKRFFPQRPIAIRCALREHSILMHLALGTKKSPFLSVLYYSFLVHGSPVLVISKGSGFDLINLLSYTGAIKEHAARFYTSEIICGLEHLHALQIVHLDIKPANILLTDSGHVLITDFDRSYDITRRVGPPSSSDFTGTPYYMAPEIAQQKVITTKADIWSLGILMTVLVCGLTRLDFSTLTENFKLSKKGKLKLDIFTQFSGPLKSFLNSCLRYNFRERASISVVKKLRFYKRVNWDQVASGRACPPYYPSKMFKSVAHIKPDADPHDPLILAAAYGKEMPYVNESFFYTKDSDGNWKLKTIPPDYFKLRMAGMTPKKLDKLFIDFHFTNPCLHSNNSDAKKIAATFVTKIKA</sequence>
<dbReference type="GO" id="GO:0004674">
    <property type="term" value="F:protein serine/threonine kinase activity"/>
    <property type="evidence" value="ECO:0007669"/>
    <property type="project" value="UniProtKB-KW"/>
</dbReference>
<evidence type="ECO:0000256" key="4">
    <source>
        <dbReference type="ARBA" id="ARBA00022741"/>
    </source>
</evidence>
<dbReference type="InterPro" id="IPR008271">
    <property type="entry name" value="Ser/Thr_kinase_AS"/>
</dbReference>
<organism evidence="9 10">
    <name type="scientific">Echinococcus canadensis</name>
    <dbReference type="NCBI Taxonomy" id="519352"/>
    <lineage>
        <taxon>Eukaryota</taxon>
        <taxon>Metazoa</taxon>
        <taxon>Spiralia</taxon>
        <taxon>Lophotrochozoa</taxon>
        <taxon>Platyhelminthes</taxon>
        <taxon>Cestoda</taxon>
        <taxon>Eucestoda</taxon>
        <taxon>Cyclophyllidea</taxon>
        <taxon>Taeniidae</taxon>
        <taxon>Echinococcus</taxon>
        <taxon>Echinococcus canadensis group</taxon>
    </lineage>
</organism>
<evidence type="ECO:0000256" key="2">
    <source>
        <dbReference type="ARBA" id="ARBA00022553"/>
    </source>
</evidence>
<dbReference type="InterPro" id="IPR017441">
    <property type="entry name" value="Protein_kinase_ATP_BS"/>
</dbReference>
<dbReference type="Gene3D" id="3.30.200.20">
    <property type="entry name" value="Phosphorylase Kinase, domain 1"/>
    <property type="match status" value="1"/>
</dbReference>
<feature type="domain" description="Protein kinase" evidence="8">
    <location>
        <begin position="1"/>
        <end position="230"/>
    </location>
</feature>
<accession>A0A915EZ20</accession>
<keyword evidence="2" id="KW-0597">Phosphoprotein</keyword>
<evidence type="ECO:0000313" key="10">
    <source>
        <dbReference type="WBParaSite" id="maker-E.canG7_contigs_8743-snap-gene-0.3-mRNA-1"/>
    </source>
</evidence>
<keyword evidence="5" id="KW-0418">Kinase</keyword>
<keyword evidence="1" id="KW-0723">Serine/threonine-protein kinase</keyword>
<reference evidence="10" key="1">
    <citation type="submission" date="2022-11" db="UniProtKB">
        <authorList>
            <consortium name="WormBaseParasite"/>
        </authorList>
    </citation>
    <scope>IDENTIFICATION</scope>
</reference>
<keyword evidence="3" id="KW-0808">Transferase</keyword>
<dbReference type="SUPFAM" id="SSF56112">
    <property type="entry name" value="Protein kinase-like (PK-like)"/>
    <property type="match status" value="2"/>
</dbReference>
<feature type="domain" description="Protein kinase" evidence="8">
    <location>
        <begin position="341"/>
        <end position="602"/>
    </location>
</feature>
<evidence type="ECO:0000256" key="1">
    <source>
        <dbReference type="ARBA" id="ARBA00022527"/>
    </source>
</evidence>
<evidence type="ECO:0000256" key="6">
    <source>
        <dbReference type="ARBA" id="ARBA00022840"/>
    </source>
</evidence>
<dbReference type="Proteomes" id="UP000887562">
    <property type="component" value="Unplaced"/>
</dbReference>
<dbReference type="AlphaFoldDB" id="A0A915EZ20"/>
<name>A0A915EZ20_9CEST</name>
<dbReference type="InterPro" id="IPR011009">
    <property type="entry name" value="Kinase-like_dom_sf"/>
</dbReference>
<keyword evidence="4 7" id="KW-0547">Nucleotide-binding</keyword>
<dbReference type="InterPro" id="IPR000719">
    <property type="entry name" value="Prot_kinase_dom"/>
</dbReference>
<protein>
    <submittedName>
        <fullName evidence="10">Protein kinase domain-containing protein</fullName>
    </submittedName>
</protein>
<dbReference type="PROSITE" id="PS00107">
    <property type="entry name" value="PROTEIN_KINASE_ATP"/>
    <property type="match status" value="1"/>
</dbReference>
<dbReference type="GO" id="GO:0005524">
    <property type="term" value="F:ATP binding"/>
    <property type="evidence" value="ECO:0007669"/>
    <property type="project" value="UniProtKB-UniRule"/>
</dbReference>
<proteinExistence type="predicted"/>
<dbReference type="PROSITE" id="PS00108">
    <property type="entry name" value="PROTEIN_KINASE_ST"/>
    <property type="match status" value="2"/>
</dbReference>
<dbReference type="PROSITE" id="PS50011">
    <property type="entry name" value="PROTEIN_KINASE_DOM"/>
    <property type="match status" value="2"/>
</dbReference>
<dbReference type="Pfam" id="PF00069">
    <property type="entry name" value="Pkinase"/>
    <property type="match status" value="2"/>
</dbReference>
<evidence type="ECO:0000259" key="8">
    <source>
        <dbReference type="PROSITE" id="PS50011"/>
    </source>
</evidence>
<dbReference type="PANTHER" id="PTHR24351">
    <property type="entry name" value="RIBOSOMAL PROTEIN S6 KINASE"/>
    <property type="match status" value="1"/>
</dbReference>
<keyword evidence="6 7" id="KW-0067">ATP-binding</keyword>
<dbReference type="Gene3D" id="1.10.510.10">
    <property type="entry name" value="Transferase(Phosphotransferase) domain 1"/>
    <property type="match status" value="2"/>
</dbReference>
<feature type="binding site" evidence="7">
    <location>
        <position position="373"/>
    </location>
    <ligand>
        <name>ATP</name>
        <dbReference type="ChEBI" id="CHEBI:30616"/>
    </ligand>
</feature>
<dbReference type="SMART" id="SM00220">
    <property type="entry name" value="S_TKc"/>
    <property type="match status" value="1"/>
</dbReference>
<evidence type="ECO:0000256" key="7">
    <source>
        <dbReference type="PROSITE-ProRule" id="PRU10141"/>
    </source>
</evidence>